<proteinExistence type="predicted"/>
<evidence type="ECO:0000313" key="3">
    <source>
        <dbReference type="Proteomes" id="UP000584867"/>
    </source>
</evidence>
<reference evidence="2 3" key="1">
    <citation type="submission" date="2020-08" db="EMBL/GenBank/DDBJ databases">
        <title>Genomic Encyclopedia of Type Strains, Phase IV (KMG-V): Genome sequencing to study the core and pangenomes of soil and plant-associated prokaryotes.</title>
        <authorList>
            <person name="Whitman W."/>
        </authorList>
    </citation>
    <scope>NUCLEOTIDE SEQUENCE [LARGE SCALE GENOMIC DNA]</scope>
    <source>
        <strain evidence="2 3">X5P3</strain>
    </source>
</reference>
<keyword evidence="1" id="KW-0812">Transmembrane</keyword>
<keyword evidence="1" id="KW-0472">Membrane</keyword>
<evidence type="ECO:0000256" key="1">
    <source>
        <dbReference type="SAM" id="Phobius"/>
    </source>
</evidence>
<keyword evidence="1" id="KW-1133">Transmembrane helix</keyword>
<evidence type="ECO:0000313" key="2">
    <source>
        <dbReference type="EMBL" id="MBB5063673.1"/>
    </source>
</evidence>
<dbReference type="Proteomes" id="UP000584867">
    <property type="component" value="Unassembled WGS sequence"/>
</dbReference>
<accession>A0A7W7ZQ04</accession>
<dbReference type="EMBL" id="JACHIO010000007">
    <property type="protein sequence ID" value="MBB5063673.1"/>
    <property type="molecule type" value="Genomic_DNA"/>
</dbReference>
<dbReference type="AlphaFoldDB" id="A0A7W7ZQ04"/>
<comment type="caution">
    <text evidence="2">The sequence shown here is derived from an EMBL/GenBank/DDBJ whole genome shotgun (WGS) entry which is preliminary data.</text>
</comment>
<protein>
    <submittedName>
        <fullName evidence="2">Uncharacterized protein</fullName>
    </submittedName>
</protein>
<sequence length="82" mass="8651">MEVHMLSHVGFCILVALIVSGAFHRIHGHKKAPCCLRASNLAPNSASERGIVIGLDKETEAGQDDAILRNALQNISDAAGCS</sequence>
<feature type="transmembrane region" description="Helical" evidence="1">
    <location>
        <begin position="6"/>
        <end position="23"/>
    </location>
</feature>
<organism evidence="2 3">
    <name type="scientific">Granulicella mallensis</name>
    <dbReference type="NCBI Taxonomy" id="940614"/>
    <lineage>
        <taxon>Bacteria</taxon>
        <taxon>Pseudomonadati</taxon>
        <taxon>Acidobacteriota</taxon>
        <taxon>Terriglobia</taxon>
        <taxon>Terriglobales</taxon>
        <taxon>Acidobacteriaceae</taxon>
        <taxon>Granulicella</taxon>
    </lineage>
</organism>
<gene>
    <name evidence="2" type="ORF">HDF15_002018</name>
</gene>
<name>A0A7W7ZQ04_9BACT</name>